<name>A0A6J6NE82_9ZZZZ</name>
<gene>
    <name evidence="1" type="ORF">UFOPK2310_01376</name>
</gene>
<dbReference type="AlphaFoldDB" id="A0A6J6NE82"/>
<protein>
    <submittedName>
        <fullName evidence="1">Unannotated protein</fullName>
    </submittedName>
</protein>
<dbReference type="EMBL" id="CAEZWW010000202">
    <property type="protein sequence ID" value="CAB4683398.1"/>
    <property type="molecule type" value="Genomic_DNA"/>
</dbReference>
<organism evidence="1">
    <name type="scientific">freshwater metagenome</name>
    <dbReference type="NCBI Taxonomy" id="449393"/>
    <lineage>
        <taxon>unclassified sequences</taxon>
        <taxon>metagenomes</taxon>
        <taxon>ecological metagenomes</taxon>
    </lineage>
</organism>
<sequence length="48" mass="5067">MTDSAGGSRSLIGDELISDASIFSHNGVMARGEHPVLQGKGANIERRK</sequence>
<evidence type="ECO:0000313" key="1">
    <source>
        <dbReference type="EMBL" id="CAB4683398.1"/>
    </source>
</evidence>
<accession>A0A6J6NE82</accession>
<reference evidence="1" key="1">
    <citation type="submission" date="2020-05" db="EMBL/GenBank/DDBJ databases">
        <authorList>
            <person name="Chiriac C."/>
            <person name="Salcher M."/>
            <person name="Ghai R."/>
            <person name="Kavagutti S V."/>
        </authorList>
    </citation>
    <scope>NUCLEOTIDE SEQUENCE</scope>
</reference>
<proteinExistence type="predicted"/>